<dbReference type="PANTHER" id="PTHR30294">
    <property type="entry name" value="MEMBRANE COMPONENT OF ABC TRANSPORTER YHHJ-RELATED"/>
    <property type="match status" value="1"/>
</dbReference>
<evidence type="ECO:0000256" key="6">
    <source>
        <dbReference type="ARBA" id="ARBA00022989"/>
    </source>
</evidence>
<keyword evidence="3" id="KW-0813">Transport</keyword>
<evidence type="ECO:0000256" key="5">
    <source>
        <dbReference type="ARBA" id="ARBA00022692"/>
    </source>
</evidence>
<keyword evidence="7 8" id="KW-0472">Membrane</keyword>
<comment type="similarity">
    <text evidence="2">Belongs to the ABC-2 integral membrane protein family.</text>
</comment>
<evidence type="ECO:0000256" key="1">
    <source>
        <dbReference type="ARBA" id="ARBA00004651"/>
    </source>
</evidence>
<feature type="transmembrane region" description="Helical" evidence="8">
    <location>
        <begin position="219"/>
        <end position="243"/>
    </location>
</feature>
<dbReference type="EMBL" id="QXHD01000004">
    <property type="protein sequence ID" value="NEZ60892.1"/>
    <property type="molecule type" value="Genomic_DNA"/>
</dbReference>
<feature type="transmembrane region" description="Helical" evidence="8">
    <location>
        <begin position="335"/>
        <end position="356"/>
    </location>
</feature>
<feature type="transmembrane region" description="Helical" evidence="8">
    <location>
        <begin position="278"/>
        <end position="299"/>
    </location>
</feature>
<dbReference type="GO" id="GO:0140359">
    <property type="term" value="F:ABC-type transporter activity"/>
    <property type="evidence" value="ECO:0007669"/>
    <property type="project" value="InterPro"/>
</dbReference>
<dbReference type="PANTHER" id="PTHR30294:SF29">
    <property type="entry name" value="MULTIDRUG ABC TRANSPORTER PERMEASE YBHS-RELATED"/>
    <property type="match status" value="1"/>
</dbReference>
<dbReference type="GO" id="GO:0005886">
    <property type="term" value="C:plasma membrane"/>
    <property type="evidence" value="ECO:0007669"/>
    <property type="project" value="UniProtKB-SubCell"/>
</dbReference>
<protein>
    <submittedName>
        <fullName evidence="10">ABC transporter permease</fullName>
    </submittedName>
</protein>
<keyword evidence="11" id="KW-1185">Reference proteome</keyword>
<accession>A0A6M0RYU1</accession>
<dbReference type="Proteomes" id="UP000481033">
    <property type="component" value="Unassembled WGS sequence"/>
</dbReference>
<evidence type="ECO:0000256" key="8">
    <source>
        <dbReference type="SAM" id="Phobius"/>
    </source>
</evidence>
<reference evidence="10 11" key="1">
    <citation type="journal article" date="2020" name="Microb. Ecol.">
        <title>Ecogenomics of the Marine Benthic Filamentous Cyanobacterium Adonisia.</title>
        <authorList>
            <person name="Walter J.M."/>
            <person name="Coutinho F.H."/>
            <person name="Leomil L."/>
            <person name="Hargreaves P.I."/>
            <person name="Campeao M.E."/>
            <person name="Vieira V.V."/>
            <person name="Silva B.S."/>
            <person name="Fistarol G.O."/>
            <person name="Salomon P.S."/>
            <person name="Sawabe T."/>
            <person name="Mino S."/>
            <person name="Hosokawa M."/>
            <person name="Miyashita H."/>
            <person name="Maruyama F."/>
            <person name="van Verk M.C."/>
            <person name="Dutilh B.E."/>
            <person name="Thompson C.C."/>
            <person name="Thompson F.L."/>
        </authorList>
    </citation>
    <scope>NUCLEOTIDE SEQUENCE [LARGE SCALE GENOMIC DNA]</scope>
    <source>
        <strain evidence="10 11">CCMR0081</strain>
    </source>
</reference>
<dbReference type="PROSITE" id="PS51012">
    <property type="entry name" value="ABC_TM2"/>
    <property type="match status" value="1"/>
</dbReference>
<feature type="transmembrane region" description="Helical" evidence="8">
    <location>
        <begin position="168"/>
        <end position="192"/>
    </location>
</feature>
<evidence type="ECO:0000259" key="9">
    <source>
        <dbReference type="PROSITE" id="PS51012"/>
    </source>
</evidence>
<dbReference type="AlphaFoldDB" id="A0A6M0RYU1"/>
<name>A0A6M0RYU1_9CYAN</name>
<evidence type="ECO:0000256" key="3">
    <source>
        <dbReference type="ARBA" id="ARBA00022448"/>
    </source>
</evidence>
<dbReference type="InterPro" id="IPR047817">
    <property type="entry name" value="ABC2_TM_bact-type"/>
</dbReference>
<keyword evidence="5 8" id="KW-0812">Transmembrane</keyword>
<organism evidence="10 11">
    <name type="scientific">Adonisia turfae CCMR0081</name>
    <dbReference type="NCBI Taxonomy" id="2292702"/>
    <lineage>
        <taxon>Bacteria</taxon>
        <taxon>Bacillati</taxon>
        <taxon>Cyanobacteriota</taxon>
        <taxon>Adonisia</taxon>
        <taxon>Adonisia turfae</taxon>
    </lineage>
</organism>
<feature type="transmembrane region" description="Helical" evidence="8">
    <location>
        <begin position="20"/>
        <end position="40"/>
    </location>
</feature>
<feature type="transmembrane region" description="Helical" evidence="8">
    <location>
        <begin position="249"/>
        <end position="271"/>
    </location>
</feature>
<evidence type="ECO:0000313" key="10">
    <source>
        <dbReference type="EMBL" id="NEZ60892.1"/>
    </source>
</evidence>
<keyword evidence="6 8" id="KW-1133">Transmembrane helix</keyword>
<evidence type="ECO:0000256" key="7">
    <source>
        <dbReference type="ARBA" id="ARBA00023136"/>
    </source>
</evidence>
<evidence type="ECO:0000313" key="11">
    <source>
        <dbReference type="Proteomes" id="UP000481033"/>
    </source>
</evidence>
<dbReference type="Pfam" id="PF12698">
    <property type="entry name" value="ABC2_membrane_3"/>
    <property type="match status" value="1"/>
</dbReference>
<evidence type="ECO:0000256" key="2">
    <source>
        <dbReference type="ARBA" id="ARBA00007783"/>
    </source>
</evidence>
<keyword evidence="4" id="KW-1003">Cell membrane</keyword>
<dbReference type="InterPro" id="IPR051449">
    <property type="entry name" value="ABC-2_transporter_component"/>
</dbReference>
<comment type="subcellular location">
    <subcellularLocation>
        <location evidence="1">Cell membrane</location>
        <topology evidence="1">Multi-pass membrane protein</topology>
    </subcellularLocation>
</comment>
<evidence type="ECO:0000256" key="4">
    <source>
        <dbReference type="ARBA" id="ARBA00022475"/>
    </source>
</evidence>
<comment type="caution">
    <text evidence="10">The sequence shown here is derived from an EMBL/GenBank/DDBJ whole genome shotgun (WGS) entry which is preliminary data.</text>
</comment>
<gene>
    <name evidence="10" type="ORF">DXZ20_35725</name>
</gene>
<dbReference type="Gene3D" id="3.40.1710.10">
    <property type="entry name" value="abc type-2 transporter like domain"/>
    <property type="match status" value="1"/>
</dbReference>
<feature type="domain" description="ABC transmembrane type-2" evidence="9">
    <location>
        <begin position="125"/>
        <end position="362"/>
    </location>
</feature>
<proteinExistence type="inferred from homology"/>
<dbReference type="RefSeq" id="WP_163703195.1">
    <property type="nucleotide sequence ID" value="NZ_QXHD01000004.1"/>
</dbReference>
<sequence length="366" mass="40378">MKRIWSQCIKELAQFRRDRLTFALAFILPLGMLLIFGYAIRLETKNIPLAIQDFNMTPLSRSYVERLFATNQFQPVPGSGEPIEIIDQGRAKAAVIIPPDFSRRIKDQKSSPIQVLVDGTDVNNARVIRNSIRATTNFFVQDQGLQSRTVKVVARIRLWFNPGRKESLFIVPGLYAVILAIFPALLATLAMVREKEQGTIVQVYASNLSATELLLGKGLAYFIVAMGEALCIMGLGSLLFRIGLAGNPLPLMLGTCLFATVSVLYGLLIGVRSSNRIAAVQGVAFTGFLASFLFSGFIYPLSNIPFPISLISNIVPARYYIDVTRDAFVRGTGWGGVWVALVAIALLALLFFAAAWRGLRRMQLPD</sequence>
<dbReference type="InterPro" id="IPR013525">
    <property type="entry name" value="ABC2_TM"/>
</dbReference>